<dbReference type="GO" id="GO:0005737">
    <property type="term" value="C:cytoplasm"/>
    <property type="evidence" value="ECO:0007669"/>
    <property type="project" value="TreeGrafter"/>
</dbReference>
<dbReference type="AlphaFoldDB" id="A0AAD2FCQ3"/>
<evidence type="ECO:0000259" key="2">
    <source>
        <dbReference type="PROSITE" id="PS50405"/>
    </source>
</evidence>
<dbReference type="EMBL" id="CAKOGP040000002">
    <property type="protein sequence ID" value="CAJ1926076.1"/>
    <property type="molecule type" value="Genomic_DNA"/>
</dbReference>
<sequence>MLHAATAILVFTWTINGLVPHANNLSTTRRRITTTIRTSPTCSTTSSTSTSLYGGYDATIGADPNTPIQVYCSEEKTPSDLCTFVCLAELDLKYEIMSELPNPVPDWFLRIHPDGTTPALRNPVDKRLNNDIVCNTASETDKVNQYLCKVYQGATNKEEEDPTSSSCPLLPSNDEGMTTMESIQRQIDETILPACVSFLENDDINNEAKYQAAAENALRLLFQSQTTAGHPFLIGSNLTLVDIYLFTHLKSIFLELNRSKKYILPSSTMGSMKSWHDACASRPAFREVLSKQE</sequence>
<feature type="chain" id="PRO_5042194682" description="GST C-terminal domain-containing protein" evidence="1">
    <location>
        <begin position="18"/>
        <end position="293"/>
    </location>
</feature>
<feature type="domain" description="GST C-terminal" evidence="2">
    <location>
        <begin position="173"/>
        <end position="293"/>
    </location>
</feature>
<dbReference type="PROSITE" id="PS50405">
    <property type="entry name" value="GST_CTER"/>
    <property type="match status" value="1"/>
</dbReference>
<evidence type="ECO:0000256" key="1">
    <source>
        <dbReference type="SAM" id="SignalP"/>
    </source>
</evidence>
<protein>
    <recommendedName>
        <fullName evidence="2">GST C-terminal domain-containing protein</fullName>
    </recommendedName>
</protein>
<dbReference type="Pfam" id="PF00043">
    <property type="entry name" value="GST_C"/>
    <property type="match status" value="1"/>
</dbReference>
<dbReference type="Gene3D" id="1.20.1050.10">
    <property type="match status" value="1"/>
</dbReference>
<dbReference type="PANTHER" id="PTHR43968">
    <property type="match status" value="1"/>
</dbReference>
<gene>
    <name evidence="3" type="ORF">CYCCA115_LOCUS1187</name>
</gene>
<evidence type="ECO:0000313" key="4">
    <source>
        <dbReference type="Proteomes" id="UP001295423"/>
    </source>
</evidence>
<dbReference type="CDD" id="cd00570">
    <property type="entry name" value="GST_N_family"/>
    <property type="match status" value="1"/>
</dbReference>
<dbReference type="SUPFAM" id="SSF47616">
    <property type="entry name" value="GST C-terminal domain-like"/>
    <property type="match status" value="1"/>
</dbReference>
<dbReference type="InterPro" id="IPR004046">
    <property type="entry name" value="GST_C"/>
</dbReference>
<dbReference type="Gene3D" id="3.40.30.10">
    <property type="entry name" value="Glutaredoxin"/>
    <property type="match status" value="1"/>
</dbReference>
<dbReference type="Proteomes" id="UP001295423">
    <property type="component" value="Unassembled WGS sequence"/>
</dbReference>
<name>A0AAD2FCQ3_9STRA</name>
<keyword evidence="1" id="KW-0732">Signal</keyword>
<feature type="signal peptide" evidence="1">
    <location>
        <begin position="1"/>
        <end position="17"/>
    </location>
</feature>
<dbReference type="InterPro" id="IPR036282">
    <property type="entry name" value="Glutathione-S-Trfase_C_sf"/>
</dbReference>
<dbReference type="InterPro" id="IPR050983">
    <property type="entry name" value="GST_Omega/HSP26"/>
</dbReference>
<comment type="caution">
    <text evidence="3">The sequence shown here is derived from an EMBL/GenBank/DDBJ whole genome shotgun (WGS) entry which is preliminary data.</text>
</comment>
<organism evidence="3 4">
    <name type="scientific">Cylindrotheca closterium</name>
    <dbReference type="NCBI Taxonomy" id="2856"/>
    <lineage>
        <taxon>Eukaryota</taxon>
        <taxon>Sar</taxon>
        <taxon>Stramenopiles</taxon>
        <taxon>Ochrophyta</taxon>
        <taxon>Bacillariophyta</taxon>
        <taxon>Bacillariophyceae</taxon>
        <taxon>Bacillariophycidae</taxon>
        <taxon>Bacillariales</taxon>
        <taxon>Bacillariaceae</taxon>
        <taxon>Cylindrotheca</taxon>
    </lineage>
</organism>
<dbReference type="InterPro" id="IPR010987">
    <property type="entry name" value="Glutathione-S-Trfase_C-like"/>
</dbReference>
<evidence type="ECO:0000313" key="3">
    <source>
        <dbReference type="EMBL" id="CAJ1926076.1"/>
    </source>
</evidence>
<accession>A0AAD2FCQ3</accession>
<proteinExistence type="predicted"/>
<reference evidence="3" key="1">
    <citation type="submission" date="2023-08" db="EMBL/GenBank/DDBJ databases">
        <authorList>
            <person name="Audoor S."/>
            <person name="Bilcke G."/>
        </authorList>
    </citation>
    <scope>NUCLEOTIDE SEQUENCE</scope>
</reference>
<keyword evidence="4" id="KW-1185">Reference proteome</keyword>
<dbReference type="PANTHER" id="PTHR43968:SF6">
    <property type="entry name" value="GLUTATHIONE S-TRANSFERASE OMEGA"/>
    <property type="match status" value="1"/>
</dbReference>